<dbReference type="EMBL" id="CP047491">
    <property type="protein sequence ID" value="QHQ37832.1"/>
    <property type="molecule type" value="Genomic_DNA"/>
</dbReference>
<keyword evidence="3" id="KW-1185">Reference proteome</keyword>
<proteinExistence type="predicted"/>
<name>A0A6P1TB06_9GAMM</name>
<evidence type="ECO:0000313" key="3">
    <source>
        <dbReference type="Proteomes" id="UP000464675"/>
    </source>
</evidence>
<protein>
    <submittedName>
        <fullName evidence="2">DUF2750 domain-containing protein</fullName>
    </submittedName>
</protein>
<accession>A0A6P1TB06</accession>
<dbReference type="AlphaFoldDB" id="A0A6P1TB06"/>
<evidence type="ECO:0000313" key="1">
    <source>
        <dbReference type="EMBL" id="MBB5211413.1"/>
    </source>
</evidence>
<evidence type="ECO:0000313" key="4">
    <source>
        <dbReference type="Proteomes" id="UP000563601"/>
    </source>
</evidence>
<dbReference type="Pfam" id="PF11042">
    <property type="entry name" value="DUF2750"/>
    <property type="match status" value="1"/>
</dbReference>
<sequence length="121" mass="13291">MEDSPQLAYARHDIFVREVSKRGSMWALHVIDGEGWGNYGVEGGGTVFPLWSSESLATACASRSFPGYEAKEVNLKEFIELFIPSLVSQDIWIGLNLSEELAGLDIPAHRFEEVISMGAAS</sequence>
<dbReference type="EMBL" id="JACHHR010000002">
    <property type="protein sequence ID" value="MBB5211413.1"/>
    <property type="molecule type" value="Genomic_DNA"/>
</dbReference>
<evidence type="ECO:0000313" key="2">
    <source>
        <dbReference type="EMBL" id="QHQ37832.1"/>
    </source>
</evidence>
<dbReference type="Proteomes" id="UP000563601">
    <property type="component" value="Unassembled WGS sequence"/>
</dbReference>
<dbReference type="RefSeq" id="WP_161857170.1">
    <property type="nucleotide sequence ID" value="NZ_CP047491.1"/>
</dbReference>
<reference evidence="1 4" key="2">
    <citation type="submission" date="2020-08" db="EMBL/GenBank/DDBJ databases">
        <title>Genomic Encyclopedia of Type Strains, Phase IV (KMG-IV): sequencing the most valuable type-strain genomes for metagenomic binning, comparative biology and taxonomic classification.</title>
        <authorList>
            <person name="Goeker M."/>
        </authorList>
    </citation>
    <scope>NUCLEOTIDE SEQUENCE [LARGE SCALE GENOMIC DNA]</scope>
    <source>
        <strain evidence="1 4">DSM 11525</strain>
    </source>
</reference>
<dbReference type="Proteomes" id="UP000464675">
    <property type="component" value="Chromosome"/>
</dbReference>
<reference evidence="2 3" key="1">
    <citation type="submission" date="2020-01" db="EMBL/GenBank/DDBJ databases">
        <title>The possibility of degradation of plastic by Microbulbifer hydrolyticus IRE-31.</title>
        <authorList>
            <person name="Liu L."/>
        </authorList>
    </citation>
    <scope>NUCLEOTIDE SEQUENCE [LARGE SCALE GENOMIC DNA]</scope>
    <source>
        <strain evidence="2 3">IRE-31</strain>
    </source>
</reference>
<dbReference type="InterPro" id="IPR021284">
    <property type="entry name" value="DUF2750"/>
</dbReference>
<dbReference type="OrthoDB" id="2936081at2"/>
<gene>
    <name evidence="2" type="ORF">GTQ55_01705</name>
    <name evidence="1" type="ORF">HNQ53_001631</name>
</gene>
<organism evidence="1 4">
    <name type="scientific">Microbulbifer hydrolyticus</name>
    <dbReference type="NCBI Taxonomy" id="48074"/>
    <lineage>
        <taxon>Bacteria</taxon>
        <taxon>Pseudomonadati</taxon>
        <taxon>Pseudomonadota</taxon>
        <taxon>Gammaproteobacteria</taxon>
        <taxon>Cellvibrionales</taxon>
        <taxon>Microbulbiferaceae</taxon>
        <taxon>Microbulbifer</taxon>
    </lineage>
</organism>